<proteinExistence type="predicted"/>
<sequence>MGALEVISSVPILTGRANFEEWRVGLKVALDSYDEDMWPIIVGQSRAALTQRQETPDIGTVRAALHLELGKEPTEEEIQTWLTAQIRQPNAEFDWFRKRHKIAKYLIYCTLTPAARRLIVNLDDAHDIFAKLRTTYDTSNHRALAPRWYAFNALKYHANGNPQTFISKGGSALEEVNSCLPMSDPIPVELCLAMFKNAIRAVPTTQNFITQYQPPTDRDTLLEDLFNKFIEYEMHRLQDAKN</sequence>
<dbReference type="PhylomeDB" id="S7ZMR4"/>
<reference evidence="1 2" key="1">
    <citation type="journal article" date="2013" name="PLoS ONE">
        <title>Genomic and secretomic analyses reveal unique features of the lignocellulolytic enzyme system of Penicillium decumbens.</title>
        <authorList>
            <person name="Liu G."/>
            <person name="Zhang L."/>
            <person name="Wei X."/>
            <person name="Zou G."/>
            <person name="Qin Y."/>
            <person name="Ma L."/>
            <person name="Li J."/>
            <person name="Zheng H."/>
            <person name="Wang S."/>
            <person name="Wang C."/>
            <person name="Xun L."/>
            <person name="Zhao G.-P."/>
            <person name="Zhou Z."/>
            <person name="Qu Y."/>
        </authorList>
    </citation>
    <scope>NUCLEOTIDE SEQUENCE [LARGE SCALE GENOMIC DNA]</scope>
    <source>
        <strain evidence="2">114-2 / CGMCC 5302</strain>
    </source>
</reference>
<protein>
    <submittedName>
        <fullName evidence="1">Uncharacterized protein</fullName>
    </submittedName>
</protein>
<dbReference type="HOGENOM" id="CLU_1147508_0_0_1"/>
<name>S7ZMR4_PENO1</name>
<dbReference type="Proteomes" id="UP000019376">
    <property type="component" value="Unassembled WGS sequence"/>
</dbReference>
<dbReference type="EMBL" id="KB644413">
    <property type="protein sequence ID" value="EPS31644.1"/>
    <property type="molecule type" value="Genomic_DNA"/>
</dbReference>
<evidence type="ECO:0000313" key="2">
    <source>
        <dbReference type="Proteomes" id="UP000019376"/>
    </source>
</evidence>
<organism evidence="1 2">
    <name type="scientific">Penicillium oxalicum (strain 114-2 / CGMCC 5302)</name>
    <name type="common">Penicillium decumbens</name>
    <dbReference type="NCBI Taxonomy" id="933388"/>
    <lineage>
        <taxon>Eukaryota</taxon>
        <taxon>Fungi</taxon>
        <taxon>Dikarya</taxon>
        <taxon>Ascomycota</taxon>
        <taxon>Pezizomycotina</taxon>
        <taxon>Eurotiomycetes</taxon>
        <taxon>Eurotiomycetidae</taxon>
        <taxon>Eurotiales</taxon>
        <taxon>Aspergillaceae</taxon>
        <taxon>Penicillium</taxon>
    </lineage>
</organism>
<evidence type="ECO:0000313" key="1">
    <source>
        <dbReference type="EMBL" id="EPS31644.1"/>
    </source>
</evidence>
<gene>
    <name evidence="1" type="ORF">PDE_06600</name>
</gene>
<keyword evidence="2" id="KW-1185">Reference proteome</keyword>
<dbReference type="AlphaFoldDB" id="S7ZMR4"/>
<accession>S7ZMR4</accession>